<reference evidence="4 5" key="1">
    <citation type="submission" date="2019-01" db="EMBL/GenBank/DDBJ databases">
        <title>Genome sequence of the Antarctic species Gelidibacter gilvus ACAM 158(T).</title>
        <authorList>
            <person name="Bowman J.P."/>
        </authorList>
    </citation>
    <scope>NUCLEOTIDE SEQUENCE [LARGE SCALE GENOMIC DNA]</scope>
    <source>
        <strain evidence="4 5">IC158</strain>
    </source>
</reference>
<evidence type="ECO:0000313" key="4">
    <source>
        <dbReference type="EMBL" id="RXJ51372.1"/>
    </source>
</evidence>
<dbReference type="PANTHER" id="PTHR39200">
    <property type="entry name" value="HYPOTHETICAL EXPORTED PROTEIN"/>
    <property type="match status" value="1"/>
</dbReference>
<dbReference type="Proteomes" id="UP000289792">
    <property type="component" value="Unassembled WGS sequence"/>
</dbReference>
<dbReference type="RefSeq" id="WP_129016370.1">
    <property type="nucleotide sequence ID" value="NZ_SDDZ01000002.1"/>
</dbReference>
<dbReference type="EMBL" id="SDDZ01000002">
    <property type="protein sequence ID" value="RXJ51372.1"/>
    <property type="molecule type" value="Genomic_DNA"/>
</dbReference>
<feature type="signal peptide" evidence="2">
    <location>
        <begin position="1"/>
        <end position="21"/>
    </location>
</feature>
<dbReference type="PANTHER" id="PTHR39200:SF1">
    <property type="entry name" value="AUTO-TRANSPORTER ADHESIN HEAD GIN DOMAIN-CONTAINING PROTEIN-RELATED"/>
    <property type="match status" value="1"/>
</dbReference>
<protein>
    <submittedName>
        <fullName evidence="4">DUF2807 domain-containing protein</fullName>
    </submittedName>
</protein>
<dbReference type="AlphaFoldDB" id="A0A4Q0XL94"/>
<comment type="caution">
    <text evidence="4">The sequence shown here is derived from an EMBL/GenBank/DDBJ whole genome shotgun (WGS) entry which is preliminary data.</text>
</comment>
<dbReference type="OrthoDB" id="5585143at2"/>
<evidence type="ECO:0000256" key="2">
    <source>
        <dbReference type="SAM" id="SignalP"/>
    </source>
</evidence>
<feature type="chain" id="PRO_5020179226" evidence="2">
    <location>
        <begin position="22"/>
        <end position="237"/>
    </location>
</feature>
<evidence type="ECO:0000256" key="1">
    <source>
        <dbReference type="SAM" id="MobiDB-lite"/>
    </source>
</evidence>
<accession>A0A4Q0XL94</accession>
<keyword evidence="2" id="KW-0732">Signal</keyword>
<proteinExistence type="predicted"/>
<evidence type="ECO:0000259" key="3">
    <source>
        <dbReference type="Pfam" id="PF10988"/>
    </source>
</evidence>
<sequence length="237" mass="24863">MKKTILFVAALLLAITIQAQKKIKGNGNVTTINRTTSDYDAVTFAGSFDYILVSGAEGKIKIEGEENLLQYIITEVKNGTLSVRTENRISLQTSKNKTIKITVPFKDINAVSLTGSGDVWNENTISATHFKTSVTGSGDIILDVESTSVDASVTGSGDLTLKGRTNNLKVSVTGSGDYKGFNLIANNVDVSVNGSGDAKVVCNGNLTARVSGSGDIKYSGNPKTEDTKVAGSGSISN</sequence>
<name>A0A4Q0XL94_9FLAO</name>
<gene>
    <name evidence="4" type="ORF">ESZ48_05755</name>
</gene>
<keyword evidence="5" id="KW-1185">Reference proteome</keyword>
<feature type="domain" description="Putative auto-transporter adhesin head GIN" evidence="3">
    <location>
        <begin position="38"/>
        <end position="222"/>
    </location>
</feature>
<evidence type="ECO:0000313" key="5">
    <source>
        <dbReference type="Proteomes" id="UP000289792"/>
    </source>
</evidence>
<dbReference type="Gene3D" id="2.160.20.120">
    <property type="match status" value="1"/>
</dbReference>
<dbReference type="Pfam" id="PF10988">
    <property type="entry name" value="DUF2807"/>
    <property type="match status" value="1"/>
</dbReference>
<organism evidence="4 5">
    <name type="scientific">Gelidibacter gilvus</name>
    <dbReference type="NCBI Taxonomy" id="59602"/>
    <lineage>
        <taxon>Bacteria</taxon>
        <taxon>Pseudomonadati</taxon>
        <taxon>Bacteroidota</taxon>
        <taxon>Flavobacteriia</taxon>
        <taxon>Flavobacteriales</taxon>
        <taxon>Flavobacteriaceae</taxon>
        <taxon>Gelidibacter</taxon>
    </lineage>
</organism>
<feature type="region of interest" description="Disordered" evidence="1">
    <location>
        <begin position="217"/>
        <end position="237"/>
    </location>
</feature>
<dbReference type="InterPro" id="IPR021255">
    <property type="entry name" value="DUF2807"/>
</dbReference>